<dbReference type="InParanoid" id="A0A0C3EED0"/>
<reference evidence="2 3" key="1">
    <citation type="submission" date="2014-04" db="EMBL/GenBank/DDBJ databases">
        <authorList>
            <consortium name="DOE Joint Genome Institute"/>
            <person name="Kuo A."/>
            <person name="Kohler A."/>
            <person name="Nagy L.G."/>
            <person name="Floudas D."/>
            <person name="Copeland A."/>
            <person name="Barry K.W."/>
            <person name="Cichocki N."/>
            <person name="Veneault-Fourrey C."/>
            <person name="LaButti K."/>
            <person name="Lindquist E.A."/>
            <person name="Lipzen A."/>
            <person name="Lundell T."/>
            <person name="Morin E."/>
            <person name="Murat C."/>
            <person name="Sun H."/>
            <person name="Tunlid A."/>
            <person name="Henrissat B."/>
            <person name="Grigoriev I.V."/>
            <person name="Hibbett D.S."/>
            <person name="Martin F."/>
            <person name="Nordberg H.P."/>
            <person name="Cantor M.N."/>
            <person name="Hua S.X."/>
        </authorList>
    </citation>
    <scope>NUCLEOTIDE SEQUENCE [LARGE SCALE GENOMIC DNA]</scope>
    <source>
        <strain evidence="2 3">Foug A</strain>
    </source>
</reference>
<protein>
    <submittedName>
        <fullName evidence="2">Uncharacterized protein</fullName>
    </submittedName>
</protein>
<evidence type="ECO:0000313" key="3">
    <source>
        <dbReference type="Proteomes" id="UP000053989"/>
    </source>
</evidence>
<evidence type="ECO:0000256" key="1">
    <source>
        <dbReference type="SAM" id="MobiDB-lite"/>
    </source>
</evidence>
<accession>A0A0C3EED0</accession>
<feature type="region of interest" description="Disordered" evidence="1">
    <location>
        <begin position="60"/>
        <end position="92"/>
    </location>
</feature>
<sequence>MDHGEGAGTYLNIGDVKHTVLEMGGIGCHVDASTGQTDTSSIEMDAVIPTNTMEIVSIPQRKQKLPDSPVDNTRTAPDEPNGIGSHTDALSGPMDIPSVEMNTGMPAKAPENISITQKKDKPPNLHMEATRQCSNESNACGDQTDMLIACMDTHTIGDETKTAENGRGDVRTGQIDLRKQNSLYMTEVRTPKPTYQWGKSEEEAIAPSLEGETAERAGNGNGNQDRDGDGEDGTMSSGPVDSDRVEEALLAGDSQYKRQG</sequence>
<feature type="region of interest" description="Disordered" evidence="1">
    <location>
        <begin position="190"/>
        <end position="260"/>
    </location>
</feature>
<name>A0A0C3EED0_9AGAM</name>
<keyword evidence="3" id="KW-1185">Reference proteome</keyword>
<dbReference type="AlphaFoldDB" id="A0A0C3EED0"/>
<proteinExistence type="predicted"/>
<evidence type="ECO:0000313" key="2">
    <source>
        <dbReference type="EMBL" id="KIM66639.1"/>
    </source>
</evidence>
<gene>
    <name evidence="2" type="ORF">SCLCIDRAFT_21798</name>
</gene>
<dbReference type="HOGENOM" id="CLU_1070223_0_0_1"/>
<dbReference type="Proteomes" id="UP000053989">
    <property type="component" value="Unassembled WGS sequence"/>
</dbReference>
<organism evidence="2 3">
    <name type="scientific">Scleroderma citrinum Foug A</name>
    <dbReference type="NCBI Taxonomy" id="1036808"/>
    <lineage>
        <taxon>Eukaryota</taxon>
        <taxon>Fungi</taxon>
        <taxon>Dikarya</taxon>
        <taxon>Basidiomycota</taxon>
        <taxon>Agaricomycotina</taxon>
        <taxon>Agaricomycetes</taxon>
        <taxon>Agaricomycetidae</taxon>
        <taxon>Boletales</taxon>
        <taxon>Sclerodermatineae</taxon>
        <taxon>Sclerodermataceae</taxon>
        <taxon>Scleroderma</taxon>
    </lineage>
</organism>
<reference evidence="3" key="2">
    <citation type="submission" date="2015-01" db="EMBL/GenBank/DDBJ databases">
        <title>Evolutionary Origins and Diversification of the Mycorrhizal Mutualists.</title>
        <authorList>
            <consortium name="DOE Joint Genome Institute"/>
            <consortium name="Mycorrhizal Genomics Consortium"/>
            <person name="Kohler A."/>
            <person name="Kuo A."/>
            <person name="Nagy L.G."/>
            <person name="Floudas D."/>
            <person name="Copeland A."/>
            <person name="Barry K.W."/>
            <person name="Cichocki N."/>
            <person name="Veneault-Fourrey C."/>
            <person name="LaButti K."/>
            <person name="Lindquist E.A."/>
            <person name="Lipzen A."/>
            <person name="Lundell T."/>
            <person name="Morin E."/>
            <person name="Murat C."/>
            <person name="Riley R."/>
            <person name="Ohm R."/>
            <person name="Sun H."/>
            <person name="Tunlid A."/>
            <person name="Henrissat B."/>
            <person name="Grigoriev I.V."/>
            <person name="Hibbett D.S."/>
            <person name="Martin F."/>
        </authorList>
    </citation>
    <scope>NUCLEOTIDE SEQUENCE [LARGE SCALE GENOMIC DNA]</scope>
    <source>
        <strain evidence="3">Foug A</strain>
    </source>
</reference>
<dbReference type="EMBL" id="KN822016">
    <property type="protein sequence ID" value="KIM66639.1"/>
    <property type="molecule type" value="Genomic_DNA"/>
</dbReference>